<comment type="caution">
    <text evidence="18">The sequence shown here is derived from an EMBL/GenBank/DDBJ whole genome shotgun (WGS) entry which is preliminary data.</text>
</comment>
<dbReference type="PANTHER" id="PTHR12389:SF0">
    <property type="entry name" value="E3 UBIQUITIN-PROTEIN LIGASE LISTERIN"/>
    <property type="match status" value="1"/>
</dbReference>
<dbReference type="SUPFAM" id="SSF57850">
    <property type="entry name" value="RING/U-box"/>
    <property type="match status" value="1"/>
</dbReference>
<dbReference type="GO" id="GO:0008270">
    <property type="term" value="F:zinc ion binding"/>
    <property type="evidence" value="ECO:0007669"/>
    <property type="project" value="UniProtKB-KW"/>
</dbReference>
<keyword evidence="12 16" id="KW-0833">Ubl conjugation pathway</keyword>
<keyword evidence="13 16" id="KW-0862">Zinc</keyword>
<dbReference type="InterPro" id="IPR039795">
    <property type="entry name" value="LTN1/Rkr1"/>
</dbReference>
<comment type="subunit">
    <text evidence="16">Component of the ribosome quality control complex (RQC).</text>
</comment>
<comment type="catalytic activity">
    <reaction evidence="1 16">
        <text>S-ubiquitinyl-[E2 ubiquitin-conjugating enzyme]-L-cysteine + [acceptor protein]-L-lysine = [E2 ubiquitin-conjugating enzyme]-L-cysteine + N(6)-ubiquitinyl-[acceptor protein]-L-lysine.</text>
        <dbReference type="EC" id="2.3.2.27"/>
    </reaction>
</comment>
<comment type="subcellular location">
    <subcellularLocation>
        <location evidence="2">Cytoplasm</location>
        <location evidence="2">Cytosol</location>
    </subcellularLocation>
</comment>
<evidence type="ECO:0000256" key="5">
    <source>
        <dbReference type="ARBA" id="ARBA00012483"/>
    </source>
</evidence>
<dbReference type="InterPro" id="IPR001841">
    <property type="entry name" value="Znf_RING"/>
</dbReference>
<comment type="function">
    <text evidence="14">E3 ubiquitin-protein ligase component of the ribosome quality control complex (RQC), a ribosome-associated complex that mediates ubiquitination and extraction of incompletely synthesized nascent chains for proteasomal degradation. Mediates ubiquitination of proteins derived from mRNAs lacking stop codons (non-stop proteins) and other translation arrest products induced by poly-lysine sequences and tandem rare codons. Ubiquitination leads to CDC48 recruitment for extraction and degradation of the incomplete translation product. May indirectly play a role in chromatin function and transcription.</text>
</comment>
<dbReference type="SUPFAM" id="SSF48371">
    <property type="entry name" value="ARM repeat"/>
    <property type="match status" value="1"/>
</dbReference>
<keyword evidence="19" id="KW-1185">Reference proteome</keyword>
<dbReference type="InterPro" id="IPR016024">
    <property type="entry name" value="ARM-type_fold"/>
</dbReference>
<dbReference type="RefSeq" id="XP_064854858.1">
    <property type="nucleotide sequence ID" value="XM_064998786.1"/>
</dbReference>
<keyword evidence="18" id="KW-0436">Ligase</keyword>
<evidence type="ECO:0000256" key="10">
    <source>
        <dbReference type="ARBA" id="ARBA00022737"/>
    </source>
</evidence>
<evidence type="ECO:0000256" key="1">
    <source>
        <dbReference type="ARBA" id="ARBA00000900"/>
    </source>
</evidence>
<dbReference type="InterPro" id="IPR011016">
    <property type="entry name" value="Znf_RING-CH"/>
</dbReference>
<evidence type="ECO:0000256" key="4">
    <source>
        <dbReference type="ARBA" id="ARBA00007997"/>
    </source>
</evidence>
<evidence type="ECO:0000256" key="12">
    <source>
        <dbReference type="ARBA" id="ARBA00022786"/>
    </source>
</evidence>
<dbReference type="GO" id="GO:1990112">
    <property type="term" value="C:RQC complex"/>
    <property type="evidence" value="ECO:0007669"/>
    <property type="project" value="UniProtKB-UniRule"/>
</dbReference>
<dbReference type="PANTHER" id="PTHR12389">
    <property type="entry name" value="ZINC FINGER PROTEIN 294"/>
    <property type="match status" value="1"/>
</dbReference>
<keyword evidence="11 15" id="KW-0863">Zinc-finger</keyword>
<protein>
    <recommendedName>
        <fullName evidence="6 16">E3 ubiquitin-protein ligase listerin</fullName>
        <ecNumber evidence="5 16">2.3.2.27</ecNumber>
    </recommendedName>
    <alternativeName>
        <fullName evidence="16">RING-type E3 ubiquitin transferase listerin</fullName>
    </alternativeName>
</protein>
<keyword evidence="8 16" id="KW-0808">Transferase</keyword>
<dbReference type="GO" id="GO:0061630">
    <property type="term" value="F:ubiquitin protein ligase activity"/>
    <property type="evidence" value="ECO:0007669"/>
    <property type="project" value="UniProtKB-UniRule"/>
</dbReference>
<evidence type="ECO:0000259" key="17">
    <source>
        <dbReference type="PROSITE" id="PS50089"/>
    </source>
</evidence>
<organism evidence="18 19">
    <name type="scientific">Saccharomycopsis crataegensis</name>
    <dbReference type="NCBI Taxonomy" id="43959"/>
    <lineage>
        <taxon>Eukaryota</taxon>
        <taxon>Fungi</taxon>
        <taxon>Dikarya</taxon>
        <taxon>Ascomycota</taxon>
        <taxon>Saccharomycotina</taxon>
        <taxon>Saccharomycetes</taxon>
        <taxon>Saccharomycopsidaceae</taxon>
        <taxon>Saccharomycopsis</taxon>
    </lineage>
</organism>
<dbReference type="GO" id="GO:1990116">
    <property type="term" value="P:ribosome-associated ubiquitin-dependent protein catabolic process"/>
    <property type="evidence" value="ECO:0007669"/>
    <property type="project" value="UniProtKB-UniRule"/>
</dbReference>
<dbReference type="Gene3D" id="1.25.10.10">
    <property type="entry name" value="Leucine-rich Repeat Variant"/>
    <property type="match status" value="1"/>
</dbReference>
<dbReference type="Proteomes" id="UP001360560">
    <property type="component" value="Unassembled WGS sequence"/>
</dbReference>
<dbReference type="InterPro" id="IPR054476">
    <property type="entry name" value="Ltn1_N"/>
</dbReference>
<evidence type="ECO:0000256" key="6">
    <source>
        <dbReference type="ARBA" id="ARBA00017157"/>
    </source>
</evidence>
<evidence type="ECO:0000313" key="19">
    <source>
        <dbReference type="Proteomes" id="UP001360560"/>
    </source>
</evidence>
<dbReference type="SMART" id="SM01197">
    <property type="entry name" value="FANCL_C"/>
    <property type="match status" value="1"/>
</dbReference>
<dbReference type="GeneID" id="90075837"/>
<evidence type="ECO:0000256" key="7">
    <source>
        <dbReference type="ARBA" id="ARBA00022490"/>
    </source>
</evidence>
<sequence length="1656" mass="190833">MPPFANNNPFHTSDHNTALLFNDIPFSFSFFNHVPNPTTIVNPDVKLMAKALLKKDTKTKLKSLNGLLNYFDQTTQDFDYSFLAFFIQEYPKLVINNDKFIRSTAHRLPAVLLQSYGKKIAVYLKSLVPIWLVGLYDSDKVVASETIKSMQACFKNDQSKIESLYTLFQKEILQVIEEFITCENIDTLVDKNTVPQDEASMMFTRALTSYVSLLNHIIANDIVQEKNIELVKEILSNNGKLWSHLSSHPDDYTYVSLKKALLTLLNTCFMSSNENYKLSNSTIFKQIFKLMKAIPSYKSFYASMMDLIIVTLINLDLSSLKADNLAKFKKAFSKFLSIGSFNNNEFFSYLDILYGKLSKSILDCSSIDDFSNFMIIPFSTLRLNNPSSTIKFFKFFNTNCSKFYENLPEKSRFVDLLQSQIARTNINENYSFIMNKLSQSDLDSILTYLNDQVAEDNLANYTKLLRKLENQKSAYSYYCKFFSSLLKNDSLLKGFNDLSFEGVKGAHGGPENQRMILELFLTIIKNNDYDYDVNKLAIINFLSSNISPYLKNNHFKLITKILVVVDKNFKSSALSSIPEFEFSKNISNRLDDLVKWVSGKIDDSELRAQFLTFLDNFANSSQITSEPLNSYITNNLVLVTHSMKSKYSTILRIVFKYCKTETWAILYLAVLADLKQENLLSFWKQFSATKNFEQDMIDFDNHFGKLGEEKGFFGIFWEILDTSDSAVDKKPIENILNKVENIIEQNEQLHQLYFNTLINYLSLSKGAKIITYFLTRFSTSAESLGKSIIPSTGDFLHQYVKFFDANHALCLALNENCLNNYLYTAIDKFPSRLNESKFQFQNIDQVIIYGNFILSLVTKSENQLGLNVSEYDSLLINLGSLSLFTADYKLFNTSNNILDNLEGLRSIENMDNVLIEFRESAISEILNRFCKYEPFSVRSLIDSNDCNPIRKILDFNINSGNEFVKFYSAKVYEDLAMKCVSKLNVEENIFPSIQSNYIKPKKVLHLFSLMPIFTSVLTKKNFEFFTKTLLSELLGYRSITGSSLSIILTHLITLNNLLIAQEEVTLPKIQLNMLIRNFQSWLGSDISYDVEFIPVRVQLVNFFKVYLSKNPRFNESVEFVITDLFIESLNIVSSSSIESLEEFDGETSEASLDICLNINLNYSLLKFFNVLKDFFNVEENSHLVEEYWSKDTRTEINDEFNRILSSFFKNQYIRQFNLNQGTLLIVGSYKKHYSNGNLDFTEFKSSLDDLVSSFVRDQSGNNLVLLGMRKLMFWLMAKVIGLCQKDFILEFALNYKSMVSDSASIENNDKIFKIPEQLINSIENAPRDFIEFESLGKTYSYLWSWLEILNMFYPNIPGFLQSIYLNQLPENSINELLGFIFNQIDLFNDQLIDMKKSKSLGFDSKNYDIFNVGGNDDLEDVKILLIHLYYMILSKFRFISQNWFMGIRNKQFKSTLEAFTTRYISPSIIALALDNIKELLESDSHDDNAEDDEDHHIVKFNKSNNEIKSQYFIDDQSTELSVKLPKSFPLSNIIMEAPIRLGVKENVWQSWILACQSLVNNGKFKTSSTSNQENVCNLVIEAVHLFDKNIKLHFKGFEECAICYAILHAQDKSLPAKNCQTCHKQFHVGCLLKWFKSSGNNTCPLCRQEFNFRVGV</sequence>
<keyword evidence="10" id="KW-0677">Repeat</keyword>
<dbReference type="Pfam" id="PF22999">
    <property type="entry name" value="LTN1_E3_ligase_6th"/>
    <property type="match status" value="1"/>
</dbReference>
<dbReference type="CDD" id="cd16491">
    <property type="entry name" value="RING-CH-C4HC3_LTN1"/>
    <property type="match status" value="1"/>
</dbReference>
<keyword evidence="7" id="KW-0963">Cytoplasm</keyword>
<comment type="pathway">
    <text evidence="3 16">Protein modification; protein ubiquitination.</text>
</comment>
<dbReference type="GO" id="GO:0043023">
    <property type="term" value="F:ribosomal large subunit binding"/>
    <property type="evidence" value="ECO:0007669"/>
    <property type="project" value="TreeGrafter"/>
</dbReference>
<dbReference type="InterPro" id="IPR011989">
    <property type="entry name" value="ARM-like"/>
</dbReference>
<name>A0AAV5QTG6_9ASCO</name>
<keyword evidence="9 16" id="KW-0479">Metal-binding</keyword>
<feature type="domain" description="RING-type" evidence="17">
    <location>
        <begin position="1600"/>
        <end position="1647"/>
    </location>
</feature>
<dbReference type="EMBL" id="BTFZ01000012">
    <property type="protein sequence ID" value="GMM37862.1"/>
    <property type="molecule type" value="Genomic_DNA"/>
</dbReference>
<dbReference type="Gene3D" id="3.30.40.10">
    <property type="entry name" value="Zinc/RING finger domain, C3HC4 (zinc finger)"/>
    <property type="match status" value="1"/>
</dbReference>
<evidence type="ECO:0000256" key="15">
    <source>
        <dbReference type="PROSITE-ProRule" id="PRU00175"/>
    </source>
</evidence>
<comment type="function">
    <text evidence="16">E3 ubiquitin-protein ligase. Component of the ribosome quality control complex (RQC), a ribosome-associated complex that mediates ubiquitination and extraction of incompletely synthesized nascent chains for proteasomal degradation.</text>
</comment>
<evidence type="ECO:0000256" key="14">
    <source>
        <dbReference type="ARBA" id="ARBA00055150"/>
    </source>
</evidence>
<proteinExistence type="inferred from homology"/>
<evidence type="ECO:0000256" key="9">
    <source>
        <dbReference type="ARBA" id="ARBA00022723"/>
    </source>
</evidence>
<dbReference type="InterPro" id="IPR054478">
    <property type="entry name" value="LTN1_UBC"/>
</dbReference>
<dbReference type="SMART" id="SM00744">
    <property type="entry name" value="RINGv"/>
    <property type="match status" value="1"/>
</dbReference>
<accession>A0AAV5QTG6</accession>
<dbReference type="EC" id="2.3.2.27" evidence="5 16"/>
<comment type="similarity">
    <text evidence="4 16">Belongs to the LTN1 family.</text>
</comment>
<evidence type="ECO:0000256" key="2">
    <source>
        <dbReference type="ARBA" id="ARBA00004514"/>
    </source>
</evidence>
<evidence type="ECO:0000256" key="13">
    <source>
        <dbReference type="ARBA" id="ARBA00022833"/>
    </source>
</evidence>
<gene>
    <name evidence="18" type="ORF">DASC09_051870</name>
</gene>
<evidence type="ECO:0000256" key="11">
    <source>
        <dbReference type="ARBA" id="ARBA00022771"/>
    </source>
</evidence>
<dbReference type="GO" id="GO:0016874">
    <property type="term" value="F:ligase activity"/>
    <property type="evidence" value="ECO:0007669"/>
    <property type="project" value="UniProtKB-KW"/>
</dbReference>
<dbReference type="FunFam" id="3.30.40.10:FF:000038">
    <property type="entry name" value="E3 ubiquitin-protein ligase listerin"/>
    <property type="match status" value="1"/>
</dbReference>
<reference evidence="18 19" key="1">
    <citation type="journal article" date="2023" name="Elife">
        <title>Identification of key yeast species and microbe-microbe interactions impacting larval growth of Drosophila in the wild.</title>
        <authorList>
            <person name="Mure A."/>
            <person name="Sugiura Y."/>
            <person name="Maeda R."/>
            <person name="Honda K."/>
            <person name="Sakurai N."/>
            <person name="Takahashi Y."/>
            <person name="Watada M."/>
            <person name="Katoh T."/>
            <person name="Gotoh A."/>
            <person name="Gotoh Y."/>
            <person name="Taniguchi I."/>
            <person name="Nakamura K."/>
            <person name="Hayashi T."/>
            <person name="Katayama T."/>
            <person name="Uemura T."/>
            <person name="Hattori Y."/>
        </authorList>
    </citation>
    <scope>NUCLEOTIDE SEQUENCE [LARGE SCALE GENOMIC DNA]</scope>
    <source>
        <strain evidence="18 19">SC-9</strain>
    </source>
</reference>
<dbReference type="Pfam" id="PF23009">
    <property type="entry name" value="UBC_like"/>
    <property type="match status" value="1"/>
</dbReference>
<evidence type="ECO:0000313" key="18">
    <source>
        <dbReference type="EMBL" id="GMM37862.1"/>
    </source>
</evidence>
<dbReference type="PROSITE" id="PS50089">
    <property type="entry name" value="ZF_RING_2"/>
    <property type="match status" value="1"/>
</dbReference>
<dbReference type="InterPro" id="IPR013083">
    <property type="entry name" value="Znf_RING/FYVE/PHD"/>
</dbReference>
<evidence type="ECO:0000256" key="8">
    <source>
        <dbReference type="ARBA" id="ARBA00022679"/>
    </source>
</evidence>
<evidence type="ECO:0000256" key="3">
    <source>
        <dbReference type="ARBA" id="ARBA00004906"/>
    </source>
</evidence>
<dbReference type="GO" id="GO:0005829">
    <property type="term" value="C:cytosol"/>
    <property type="evidence" value="ECO:0007669"/>
    <property type="project" value="UniProtKB-SubCell"/>
</dbReference>
<evidence type="ECO:0000256" key="16">
    <source>
        <dbReference type="RuleBase" id="RU367090"/>
    </source>
</evidence>
<dbReference type="Pfam" id="PF22958">
    <property type="entry name" value="Ltn1_1st"/>
    <property type="match status" value="1"/>
</dbReference>
<dbReference type="Pfam" id="PF13639">
    <property type="entry name" value="zf-RING_2"/>
    <property type="match status" value="1"/>
</dbReference>
<dbReference type="InterPro" id="IPR039804">
    <property type="entry name" value="RING-CH-C4HC3_LTN1"/>
</dbReference>
<dbReference type="GO" id="GO:0072344">
    <property type="term" value="P:rescue of stalled ribosome"/>
    <property type="evidence" value="ECO:0007669"/>
    <property type="project" value="UniProtKB-UniRule"/>
</dbReference>
<dbReference type="InterPro" id="IPR054477">
    <property type="entry name" value="LTN1_E3_ligase_6th"/>
</dbReference>